<sequence>MKDIFLSIIVPTYNNDKYIYDSLLPALKQCDESVEIIIINDGSTDNTDDEIKRALNTEHRAHIKYLNQKTNMGIAQTRNIGLEQASGEYISFLDGDDLWFDNFIEVVYPILKNDKPDLIDFDYIKFRTEDTSLPVKACIDELQKCIHKNDPAVLHGCFKRSHWHVWSRIFKKDILGDHKFPSKGRYEDMYFTPWLYFKAKSIVSIKLPLYLYRHNQHGITQNIIFDDIKNMTDSLEYTINEFNVYDNNKEKQQLLKLVILNCFVEIKSIHKKIHGFYNYDQRTCDLIKKASNFITDMDMKPRLRFHARHPELMKTTSKVFHTFKK</sequence>
<accession>A0AB38FTZ7</accession>
<name>A0AB38FTZ7_9ENTR</name>
<evidence type="ECO:0000259" key="1">
    <source>
        <dbReference type="Pfam" id="PF00535"/>
    </source>
</evidence>
<organism evidence="2 3">
    <name type="scientific">Yokenella regensburgei</name>
    <dbReference type="NCBI Taxonomy" id="158877"/>
    <lineage>
        <taxon>Bacteria</taxon>
        <taxon>Pseudomonadati</taxon>
        <taxon>Pseudomonadota</taxon>
        <taxon>Gammaproteobacteria</taxon>
        <taxon>Enterobacterales</taxon>
        <taxon>Enterobacteriaceae</taxon>
        <taxon>Yokenella</taxon>
    </lineage>
</organism>
<dbReference type="AlphaFoldDB" id="A0AB38FTZ7"/>
<dbReference type="EMBL" id="UAVL01000007">
    <property type="protein sequence ID" value="SQA62728.1"/>
    <property type="molecule type" value="Genomic_DNA"/>
</dbReference>
<dbReference type="PANTHER" id="PTHR22916:SF3">
    <property type="entry name" value="UDP-GLCNAC:BETAGAL BETA-1,3-N-ACETYLGLUCOSAMINYLTRANSFERASE-LIKE PROTEIN 1"/>
    <property type="match status" value="1"/>
</dbReference>
<gene>
    <name evidence="2" type="primary">pgaC_1</name>
    <name evidence="2" type="ORF">NCTC11967_01734</name>
</gene>
<dbReference type="Gene3D" id="3.90.550.10">
    <property type="entry name" value="Spore Coat Polysaccharide Biosynthesis Protein SpsA, Chain A"/>
    <property type="match status" value="1"/>
</dbReference>
<keyword evidence="2" id="KW-0808">Transferase</keyword>
<dbReference type="Pfam" id="PF00535">
    <property type="entry name" value="Glycos_transf_2"/>
    <property type="match status" value="1"/>
</dbReference>
<comment type="caution">
    <text evidence="2">The sequence shown here is derived from an EMBL/GenBank/DDBJ whole genome shotgun (WGS) entry which is preliminary data.</text>
</comment>
<protein>
    <submittedName>
        <fullName evidence="2">Poly-beta-1,6-N-acetyl-D-glucosamine synthase</fullName>
        <ecNumber evidence="2">2.4.1.-</ecNumber>
    </submittedName>
</protein>
<evidence type="ECO:0000313" key="2">
    <source>
        <dbReference type="EMBL" id="SQA62728.1"/>
    </source>
</evidence>
<dbReference type="RefSeq" id="WP_038255090.1">
    <property type="nucleotide sequence ID" value="NZ_DAMADI010000011.1"/>
</dbReference>
<dbReference type="GO" id="GO:0016758">
    <property type="term" value="F:hexosyltransferase activity"/>
    <property type="evidence" value="ECO:0007669"/>
    <property type="project" value="UniProtKB-ARBA"/>
</dbReference>
<dbReference type="InterPro" id="IPR029044">
    <property type="entry name" value="Nucleotide-diphossugar_trans"/>
</dbReference>
<dbReference type="EC" id="2.4.1.-" evidence="2"/>
<keyword evidence="2" id="KW-0328">Glycosyltransferase</keyword>
<dbReference type="CDD" id="cd00761">
    <property type="entry name" value="Glyco_tranf_GTA_type"/>
    <property type="match status" value="1"/>
</dbReference>
<dbReference type="InterPro" id="IPR001173">
    <property type="entry name" value="Glyco_trans_2-like"/>
</dbReference>
<dbReference type="Proteomes" id="UP000251313">
    <property type="component" value="Unassembled WGS sequence"/>
</dbReference>
<dbReference type="PANTHER" id="PTHR22916">
    <property type="entry name" value="GLYCOSYLTRANSFERASE"/>
    <property type="match status" value="1"/>
</dbReference>
<proteinExistence type="predicted"/>
<evidence type="ECO:0000313" key="3">
    <source>
        <dbReference type="Proteomes" id="UP000251313"/>
    </source>
</evidence>
<reference evidence="2 3" key="1">
    <citation type="submission" date="2018-06" db="EMBL/GenBank/DDBJ databases">
        <authorList>
            <consortium name="Pathogen Informatics"/>
            <person name="Doyle S."/>
        </authorList>
    </citation>
    <scope>NUCLEOTIDE SEQUENCE [LARGE SCALE GENOMIC DNA]</scope>
    <source>
        <strain evidence="2 3">NCTC11967</strain>
    </source>
</reference>
<dbReference type="SUPFAM" id="SSF53448">
    <property type="entry name" value="Nucleotide-diphospho-sugar transferases"/>
    <property type="match status" value="1"/>
</dbReference>
<feature type="domain" description="Glycosyltransferase 2-like" evidence="1">
    <location>
        <begin position="7"/>
        <end position="132"/>
    </location>
</feature>